<keyword evidence="1" id="KW-0812">Transmembrane</keyword>
<proteinExistence type="predicted"/>
<dbReference type="AlphaFoldDB" id="A0A0E9RZU5"/>
<evidence type="ECO:0000256" key="1">
    <source>
        <dbReference type="SAM" id="Phobius"/>
    </source>
</evidence>
<keyword evidence="1" id="KW-0472">Membrane</keyword>
<reference evidence="2" key="2">
    <citation type="journal article" date="2015" name="Fish Shellfish Immunol.">
        <title>Early steps in the European eel (Anguilla anguilla)-Vibrio vulnificus interaction in the gills: Role of the RtxA13 toxin.</title>
        <authorList>
            <person name="Callol A."/>
            <person name="Pajuelo D."/>
            <person name="Ebbesson L."/>
            <person name="Teles M."/>
            <person name="MacKenzie S."/>
            <person name="Amaro C."/>
        </authorList>
    </citation>
    <scope>NUCLEOTIDE SEQUENCE</scope>
</reference>
<keyword evidence="1" id="KW-1133">Transmembrane helix</keyword>
<evidence type="ECO:0000313" key="2">
    <source>
        <dbReference type="EMBL" id="JAH33773.1"/>
    </source>
</evidence>
<organism evidence="2">
    <name type="scientific">Anguilla anguilla</name>
    <name type="common">European freshwater eel</name>
    <name type="synonym">Muraena anguilla</name>
    <dbReference type="NCBI Taxonomy" id="7936"/>
    <lineage>
        <taxon>Eukaryota</taxon>
        <taxon>Metazoa</taxon>
        <taxon>Chordata</taxon>
        <taxon>Craniata</taxon>
        <taxon>Vertebrata</taxon>
        <taxon>Euteleostomi</taxon>
        <taxon>Actinopterygii</taxon>
        <taxon>Neopterygii</taxon>
        <taxon>Teleostei</taxon>
        <taxon>Anguilliformes</taxon>
        <taxon>Anguillidae</taxon>
        <taxon>Anguilla</taxon>
    </lineage>
</organism>
<sequence>MIKLINYRDIANKHSARVILDHVVHYRVNIPPLLAFTKLPSVMTDSYLWCFFLFNCWVLTPLFYPFLLFCLIVFHFYCA</sequence>
<name>A0A0E9RZU5_ANGAN</name>
<feature type="transmembrane region" description="Helical" evidence="1">
    <location>
        <begin position="46"/>
        <end position="77"/>
    </location>
</feature>
<dbReference type="EMBL" id="GBXM01074804">
    <property type="protein sequence ID" value="JAH33773.1"/>
    <property type="molecule type" value="Transcribed_RNA"/>
</dbReference>
<reference evidence="2" key="1">
    <citation type="submission" date="2014-11" db="EMBL/GenBank/DDBJ databases">
        <authorList>
            <person name="Amaro Gonzalez C."/>
        </authorList>
    </citation>
    <scope>NUCLEOTIDE SEQUENCE</scope>
</reference>
<protein>
    <submittedName>
        <fullName evidence="2">Uncharacterized protein</fullName>
    </submittedName>
</protein>
<accession>A0A0E9RZU5</accession>